<evidence type="ECO:0000313" key="3">
    <source>
        <dbReference type="Proteomes" id="UP000006727"/>
    </source>
</evidence>
<dbReference type="EnsemblPlants" id="Pp3c5_18840V3.1">
    <property type="protein sequence ID" value="Pp3c5_18840V3.1"/>
    <property type="gene ID" value="Pp3c5_18840"/>
</dbReference>
<evidence type="ECO:0000313" key="1">
    <source>
        <dbReference type="EMBL" id="PNR54188.1"/>
    </source>
</evidence>
<dbReference type="Gramene" id="Pp3c5_18840V3.1">
    <property type="protein sequence ID" value="Pp3c5_18840V3.1"/>
    <property type="gene ID" value="Pp3c5_18840"/>
</dbReference>
<reference evidence="2" key="3">
    <citation type="submission" date="2020-12" db="UniProtKB">
        <authorList>
            <consortium name="EnsemblPlants"/>
        </authorList>
    </citation>
    <scope>IDENTIFICATION</scope>
</reference>
<dbReference type="Gramene" id="Pp3c5_18840V3.3">
    <property type="protein sequence ID" value="Pp3c5_18840V3.3"/>
    <property type="gene ID" value="Pp3c5_18840"/>
</dbReference>
<dbReference type="Gramene" id="Pp3c5_18840V3.4">
    <property type="protein sequence ID" value="Pp3c5_18840V3.4"/>
    <property type="gene ID" value="Pp3c5_18840"/>
</dbReference>
<dbReference type="Gramene" id="Pp3c5_18840V3.2">
    <property type="protein sequence ID" value="Pp3c5_18840V3.2"/>
    <property type="gene ID" value="Pp3c5_18840"/>
</dbReference>
<dbReference type="EnsemblPlants" id="Pp3c5_18840V3.5">
    <property type="protein sequence ID" value="Pp3c5_18840V3.5"/>
    <property type="gene ID" value="Pp3c5_18840"/>
</dbReference>
<accession>A0A2K1KK81</accession>
<evidence type="ECO:0000313" key="2">
    <source>
        <dbReference type="EnsemblPlants" id="Pp3c5_18840V3.1"/>
    </source>
</evidence>
<reference evidence="1 3" key="1">
    <citation type="journal article" date="2008" name="Science">
        <title>The Physcomitrella genome reveals evolutionary insights into the conquest of land by plants.</title>
        <authorList>
            <person name="Rensing S."/>
            <person name="Lang D."/>
            <person name="Zimmer A."/>
            <person name="Terry A."/>
            <person name="Salamov A."/>
            <person name="Shapiro H."/>
            <person name="Nishiyama T."/>
            <person name="Perroud P.-F."/>
            <person name="Lindquist E."/>
            <person name="Kamisugi Y."/>
            <person name="Tanahashi T."/>
            <person name="Sakakibara K."/>
            <person name="Fujita T."/>
            <person name="Oishi K."/>
            <person name="Shin-I T."/>
            <person name="Kuroki Y."/>
            <person name="Toyoda A."/>
            <person name="Suzuki Y."/>
            <person name="Hashimoto A."/>
            <person name="Yamaguchi K."/>
            <person name="Sugano A."/>
            <person name="Kohara Y."/>
            <person name="Fujiyama A."/>
            <person name="Anterola A."/>
            <person name="Aoki S."/>
            <person name="Ashton N."/>
            <person name="Barbazuk W.B."/>
            <person name="Barker E."/>
            <person name="Bennetzen J."/>
            <person name="Bezanilla M."/>
            <person name="Blankenship R."/>
            <person name="Cho S.H."/>
            <person name="Dutcher S."/>
            <person name="Estelle M."/>
            <person name="Fawcett J.A."/>
            <person name="Gundlach H."/>
            <person name="Hanada K."/>
            <person name="Heyl A."/>
            <person name="Hicks K.A."/>
            <person name="Hugh J."/>
            <person name="Lohr M."/>
            <person name="Mayer K."/>
            <person name="Melkozernov A."/>
            <person name="Murata T."/>
            <person name="Nelson D."/>
            <person name="Pils B."/>
            <person name="Prigge M."/>
            <person name="Reiss B."/>
            <person name="Renner T."/>
            <person name="Rombauts S."/>
            <person name="Rushton P."/>
            <person name="Sanderfoot A."/>
            <person name="Schween G."/>
            <person name="Shiu S.-H."/>
            <person name="Stueber K."/>
            <person name="Theodoulou F.L."/>
            <person name="Tu H."/>
            <person name="Van de Peer Y."/>
            <person name="Verrier P.J."/>
            <person name="Waters E."/>
            <person name="Wood A."/>
            <person name="Yang L."/>
            <person name="Cove D."/>
            <person name="Cuming A."/>
            <person name="Hasebe M."/>
            <person name="Lucas S."/>
            <person name="Mishler D.B."/>
            <person name="Reski R."/>
            <person name="Grigoriev I."/>
            <person name="Quatrano R.S."/>
            <person name="Boore J.L."/>
        </authorList>
    </citation>
    <scope>NUCLEOTIDE SEQUENCE [LARGE SCALE GENOMIC DNA]</scope>
    <source>
        <strain evidence="2 3">cv. Gransden 2004</strain>
    </source>
</reference>
<dbReference type="PaxDb" id="3218-PP1S377_41V6.1"/>
<dbReference type="InParanoid" id="A0A2K1KK81"/>
<reference evidence="1 3" key="2">
    <citation type="journal article" date="2018" name="Plant J.">
        <title>The Physcomitrella patens chromosome-scale assembly reveals moss genome structure and evolution.</title>
        <authorList>
            <person name="Lang D."/>
            <person name="Ullrich K.K."/>
            <person name="Murat F."/>
            <person name="Fuchs J."/>
            <person name="Jenkins J."/>
            <person name="Haas F.B."/>
            <person name="Piednoel M."/>
            <person name="Gundlach H."/>
            <person name="Van Bel M."/>
            <person name="Meyberg R."/>
            <person name="Vives C."/>
            <person name="Morata J."/>
            <person name="Symeonidi A."/>
            <person name="Hiss M."/>
            <person name="Muchero W."/>
            <person name="Kamisugi Y."/>
            <person name="Saleh O."/>
            <person name="Blanc G."/>
            <person name="Decker E.L."/>
            <person name="van Gessel N."/>
            <person name="Grimwood J."/>
            <person name="Hayes R.D."/>
            <person name="Graham S.W."/>
            <person name="Gunter L.E."/>
            <person name="McDaniel S.F."/>
            <person name="Hoernstein S.N.W."/>
            <person name="Larsson A."/>
            <person name="Li F.W."/>
            <person name="Perroud P.F."/>
            <person name="Phillips J."/>
            <person name="Ranjan P."/>
            <person name="Rokshar D.S."/>
            <person name="Rothfels C.J."/>
            <person name="Schneider L."/>
            <person name="Shu S."/>
            <person name="Stevenson D.W."/>
            <person name="Thummler F."/>
            <person name="Tillich M."/>
            <person name="Villarreal Aguilar J.C."/>
            <person name="Widiez T."/>
            <person name="Wong G.K."/>
            <person name="Wymore A."/>
            <person name="Zhang Y."/>
            <person name="Zimmer A.D."/>
            <person name="Quatrano R.S."/>
            <person name="Mayer K.F.X."/>
            <person name="Goodstein D."/>
            <person name="Casacuberta J.M."/>
            <person name="Vandepoele K."/>
            <person name="Reski R."/>
            <person name="Cuming A.C."/>
            <person name="Tuskan G.A."/>
            <person name="Maumus F."/>
            <person name="Salse J."/>
            <person name="Schmutz J."/>
            <person name="Rensing S.A."/>
        </authorList>
    </citation>
    <scope>NUCLEOTIDE SEQUENCE [LARGE SCALE GENOMIC DNA]</scope>
    <source>
        <strain evidence="2 3">cv. Gransden 2004</strain>
    </source>
</reference>
<sequence>MAMFQKLGASSRLLRSVSPQLTQTRNFAADAHGSTKVPMWTAPGSPSTWKEEHFVFVSLAGWGALFYGGYKFFTSGSKKVAAVAEPCPEGMERVKVAKH</sequence>
<dbReference type="PANTHER" id="PTHR35292:SF13">
    <property type="entry name" value="OS03G0581800 PROTEIN"/>
    <property type="match status" value="1"/>
</dbReference>
<dbReference type="Proteomes" id="UP000006727">
    <property type="component" value="Chromosome 5"/>
</dbReference>
<keyword evidence="3" id="KW-1185">Reference proteome</keyword>
<proteinExistence type="predicted"/>
<dbReference type="EnsemblPlants" id="Pp3c5_18840V3.4">
    <property type="protein sequence ID" value="Pp3c5_18840V3.4"/>
    <property type="gene ID" value="Pp3c5_18840"/>
</dbReference>
<name>A0A2K1KK81_PHYPA</name>
<dbReference type="AlphaFoldDB" id="A0A2K1KK81"/>
<dbReference type="EnsemblPlants" id="Pp3c5_18840V3.3">
    <property type="protein sequence ID" value="Pp3c5_18840V3.3"/>
    <property type="gene ID" value="Pp3c5_18840"/>
</dbReference>
<organism evidence="1">
    <name type="scientific">Physcomitrium patens</name>
    <name type="common">Spreading-leaved earth moss</name>
    <name type="synonym">Physcomitrella patens</name>
    <dbReference type="NCBI Taxonomy" id="3218"/>
    <lineage>
        <taxon>Eukaryota</taxon>
        <taxon>Viridiplantae</taxon>
        <taxon>Streptophyta</taxon>
        <taxon>Embryophyta</taxon>
        <taxon>Bryophyta</taxon>
        <taxon>Bryophytina</taxon>
        <taxon>Bryopsida</taxon>
        <taxon>Funariidae</taxon>
        <taxon>Funariales</taxon>
        <taxon>Funariaceae</taxon>
        <taxon>Physcomitrium</taxon>
    </lineage>
</organism>
<dbReference type="Gramene" id="Pp3c5_18840V3.5">
    <property type="protein sequence ID" value="Pp3c5_18840V3.5"/>
    <property type="gene ID" value="Pp3c5_18840"/>
</dbReference>
<dbReference type="EnsemblPlants" id="Pp3c5_18840V3.2">
    <property type="protein sequence ID" value="Pp3c5_18840V3.2"/>
    <property type="gene ID" value="Pp3c5_18840"/>
</dbReference>
<dbReference type="EMBL" id="ABEU02000005">
    <property type="protein sequence ID" value="PNR54188.1"/>
    <property type="molecule type" value="Genomic_DNA"/>
</dbReference>
<dbReference type="PANTHER" id="PTHR35292">
    <property type="entry name" value="EXPRESSED PROTEIN"/>
    <property type="match status" value="1"/>
</dbReference>
<dbReference type="OMA" id="IVHCARI"/>
<protein>
    <submittedName>
        <fullName evidence="1 2">Uncharacterized protein</fullName>
    </submittedName>
</protein>
<gene>
    <name evidence="1" type="ORF">PHYPA_007865</name>
</gene>
<dbReference type="STRING" id="3218.A0A2K1KK81"/>